<feature type="region of interest" description="Disordered" evidence="1">
    <location>
        <begin position="1"/>
        <end position="55"/>
    </location>
</feature>
<protein>
    <submittedName>
        <fullName evidence="2">Uncharacterized protein</fullName>
    </submittedName>
</protein>
<name>A0AAD9IUK2_9ANNE</name>
<dbReference type="Proteomes" id="UP001208570">
    <property type="component" value="Unassembled WGS sequence"/>
</dbReference>
<keyword evidence="3" id="KW-1185">Reference proteome</keyword>
<evidence type="ECO:0000313" key="2">
    <source>
        <dbReference type="EMBL" id="KAK2140360.1"/>
    </source>
</evidence>
<proteinExistence type="predicted"/>
<comment type="caution">
    <text evidence="2">The sequence shown here is derived from an EMBL/GenBank/DDBJ whole genome shotgun (WGS) entry which is preliminary data.</text>
</comment>
<accession>A0AAD9IUK2</accession>
<evidence type="ECO:0000256" key="1">
    <source>
        <dbReference type="SAM" id="MobiDB-lite"/>
    </source>
</evidence>
<evidence type="ECO:0000313" key="3">
    <source>
        <dbReference type="Proteomes" id="UP001208570"/>
    </source>
</evidence>
<feature type="compositionally biased region" description="Basic residues" evidence="1">
    <location>
        <begin position="23"/>
        <end position="37"/>
    </location>
</feature>
<reference evidence="2" key="1">
    <citation type="journal article" date="2023" name="Mol. Biol. Evol.">
        <title>Third-Generation Sequencing Reveals the Adaptive Role of the Epigenome in Three Deep-Sea Polychaetes.</title>
        <authorList>
            <person name="Perez M."/>
            <person name="Aroh O."/>
            <person name="Sun Y."/>
            <person name="Lan Y."/>
            <person name="Juniper S.K."/>
            <person name="Young C.R."/>
            <person name="Angers B."/>
            <person name="Qian P.Y."/>
        </authorList>
    </citation>
    <scope>NUCLEOTIDE SEQUENCE</scope>
    <source>
        <strain evidence="2">P08H-3</strain>
    </source>
</reference>
<sequence>MSQSSLHVVSYVKSHGSHQSSSMHRRGCYRGGGHGRRGWQTDVHHESSASSKRATNVVVHTHMMENVTLVVSMDTIRSNAEINVTAHLVADGQTKVNQ</sequence>
<dbReference type="EMBL" id="JAODUP010001381">
    <property type="protein sequence ID" value="KAK2140360.1"/>
    <property type="molecule type" value="Genomic_DNA"/>
</dbReference>
<dbReference type="AlphaFoldDB" id="A0AAD9IUK2"/>
<gene>
    <name evidence="2" type="ORF">LSH36_1382g00008</name>
</gene>
<organism evidence="2 3">
    <name type="scientific">Paralvinella palmiformis</name>
    <dbReference type="NCBI Taxonomy" id="53620"/>
    <lineage>
        <taxon>Eukaryota</taxon>
        <taxon>Metazoa</taxon>
        <taxon>Spiralia</taxon>
        <taxon>Lophotrochozoa</taxon>
        <taxon>Annelida</taxon>
        <taxon>Polychaeta</taxon>
        <taxon>Sedentaria</taxon>
        <taxon>Canalipalpata</taxon>
        <taxon>Terebellida</taxon>
        <taxon>Terebelliformia</taxon>
        <taxon>Alvinellidae</taxon>
        <taxon>Paralvinella</taxon>
    </lineage>
</organism>